<protein>
    <submittedName>
        <fullName evidence="2">Uncharacterized protein</fullName>
    </submittedName>
</protein>
<dbReference type="AlphaFoldDB" id="A0A815RM00"/>
<proteinExistence type="predicted"/>
<evidence type="ECO:0000313" key="5">
    <source>
        <dbReference type="Proteomes" id="UP000663889"/>
    </source>
</evidence>
<dbReference type="Gene3D" id="3.90.176.10">
    <property type="entry name" value="Toxin ADP-ribosyltransferase, Chain A, domain 1"/>
    <property type="match status" value="1"/>
</dbReference>
<dbReference type="EMBL" id="CAJOAX010007335">
    <property type="protein sequence ID" value="CAF4006856.1"/>
    <property type="molecule type" value="Genomic_DNA"/>
</dbReference>
<dbReference type="EMBL" id="CAJNOU010005422">
    <property type="protein sequence ID" value="CAF1477627.1"/>
    <property type="molecule type" value="Genomic_DNA"/>
</dbReference>
<accession>A0A815RM00</accession>
<dbReference type="Proteomes" id="UP000663874">
    <property type="component" value="Unassembled WGS sequence"/>
</dbReference>
<evidence type="ECO:0000313" key="1">
    <source>
        <dbReference type="EMBL" id="CAF1030730.1"/>
    </source>
</evidence>
<comment type="caution">
    <text evidence="2">The sequence shown here is derived from an EMBL/GenBank/DDBJ whole genome shotgun (WGS) entry which is preliminary data.</text>
</comment>
<evidence type="ECO:0000313" key="2">
    <source>
        <dbReference type="EMBL" id="CAF1477627.1"/>
    </source>
</evidence>
<dbReference type="EMBL" id="CAJOBE010007349">
    <property type="protein sequence ID" value="CAF4033690.1"/>
    <property type="molecule type" value="Genomic_DNA"/>
</dbReference>
<dbReference type="Proteomes" id="UP000663823">
    <property type="component" value="Unassembled WGS sequence"/>
</dbReference>
<evidence type="ECO:0000313" key="4">
    <source>
        <dbReference type="EMBL" id="CAF4033690.1"/>
    </source>
</evidence>
<sequence>MDINFAFTADVSSLSKYPDEEEELISPGVSFTVQGVELDEDTKKHQIYLDIVQRFTKKDVQQPTTLTQNKNDDRDEELFEQYCLDAYDSYDEDDDIRHDLLNPRTPAYWRLNRYNHDGNERH</sequence>
<evidence type="ECO:0000313" key="3">
    <source>
        <dbReference type="EMBL" id="CAF4006856.1"/>
    </source>
</evidence>
<dbReference type="OrthoDB" id="10047307at2759"/>
<organism evidence="2 5">
    <name type="scientific">Rotaria sordida</name>
    <dbReference type="NCBI Taxonomy" id="392033"/>
    <lineage>
        <taxon>Eukaryota</taxon>
        <taxon>Metazoa</taxon>
        <taxon>Spiralia</taxon>
        <taxon>Gnathifera</taxon>
        <taxon>Rotifera</taxon>
        <taxon>Eurotatoria</taxon>
        <taxon>Bdelloidea</taxon>
        <taxon>Philodinida</taxon>
        <taxon>Philodinidae</taxon>
        <taxon>Rotaria</taxon>
    </lineage>
</organism>
<dbReference type="Proteomes" id="UP000663889">
    <property type="component" value="Unassembled WGS sequence"/>
</dbReference>
<name>A0A815RM00_9BILA</name>
<dbReference type="EMBL" id="CAJNOO010000773">
    <property type="protein sequence ID" value="CAF1030730.1"/>
    <property type="molecule type" value="Genomic_DNA"/>
</dbReference>
<dbReference type="PROSITE" id="PS51996">
    <property type="entry name" value="TR_MART"/>
    <property type="match status" value="1"/>
</dbReference>
<reference evidence="2" key="1">
    <citation type="submission" date="2021-02" db="EMBL/GenBank/DDBJ databases">
        <authorList>
            <person name="Nowell W R."/>
        </authorList>
    </citation>
    <scope>NUCLEOTIDE SEQUENCE</scope>
</reference>
<gene>
    <name evidence="4" type="ORF">FNK824_LOCUS27787</name>
    <name evidence="3" type="ORF">OTI717_LOCUS29325</name>
    <name evidence="1" type="ORF">RFH988_LOCUS15698</name>
    <name evidence="2" type="ORF">SEV965_LOCUS34948</name>
</gene>
<dbReference type="Proteomes" id="UP000663882">
    <property type="component" value="Unassembled WGS sequence"/>
</dbReference>